<evidence type="ECO:0000313" key="3">
    <source>
        <dbReference type="Proteomes" id="UP001333110"/>
    </source>
</evidence>
<dbReference type="InterPro" id="IPR043502">
    <property type="entry name" value="DNA/RNA_pol_sf"/>
</dbReference>
<reference evidence="2 3" key="1">
    <citation type="journal article" date="2023" name="J. Hered.">
        <title>Chromosome-level genome of the wood stork (Mycteria americana) provides insight into avian chromosome evolution.</title>
        <authorList>
            <person name="Flamio R. Jr."/>
            <person name="Ramstad K.M."/>
        </authorList>
    </citation>
    <scope>NUCLEOTIDE SEQUENCE [LARGE SCALE GENOMIC DNA]</scope>
    <source>
        <strain evidence="2">JAX WOST 10</strain>
    </source>
</reference>
<dbReference type="SUPFAM" id="SSF56672">
    <property type="entry name" value="DNA/RNA polymerases"/>
    <property type="match status" value="1"/>
</dbReference>
<dbReference type="PROSITE" id="PS00141">
    <property type="entry name" value="ASP_PROTEASE"/>
    <property type="match status" value="1"/>
</dbReference>
<sequence>MRKDYSHHPGERISAWLLHCWDNRADSTWKKPGNWERNWKRDSDLQSLEMASLKYEGIQYLRELAVLEVTYNELENDEVSKDPEDVLCTGSMGRKVIQSASESYSNRLAAMYCPDMDTPSVERVSSWLQNFEGNLCTSSSLWASALAVRGVPGNQSSPALVRGEGSPRCLLRGVLWFFLRYQGEDMRKWDGELTFKLEAHVCKLRGKTTIKKGPPKKAVSLVAVEIQQGNQRSPRHRRTEITSLDPGTGKEGPCVRQEEERNDRAYWTVWIRWPGTSDPQKHEALVDTGAQCTLVPSGYRGTEPIWISGVTGGCQELSVLEAEVSLTGDKWEKRSVVTVPEAPCILGIDYLRRGYFRDPKGSNSYLSTLPGLSEDPFVAGLLRVGEQQVPIATRTVHRRQYRANRGSLAAIHELIHLLESQGVISKTHSPFNSPIWPVQKSDGCPIQLELTAPGVEAQPYHLSWTNPNCTGKA</sequence>
<dbReference type="InterPro" id="IPR021109">
    <property type="entry name" value="Peptidase_aspartic_dom_sf"/>
</dbReference>
<dbReference type="EMBL" id="JAUNZN010000007">
    <property type="protein sequence ID" value="KAK4818890.1"/>
    <property type="molecule type" value="Genomic_DNA"/>
</dbReference>
<dbReference type="AlphaFoldDB" id="A0AAN7NND3"/>
<evidence type="ECO:0008006" key="4">
    <source>
        <dbReference type="Google" id="ProtNLM"/>
    </source>
</evidence>
<dbReference type="Proteomes" id="UP001333110">
    <property type="component" value="Unassembled WGS sequence"/>
</dbReference>
<name>A0AAN7NND3_MYCAM</name>
<dbReference type="GO" id="GO:0004190">
    <property type="term" value="F:aspartic-type endopeptidase activity"/>
    <property type="evidence" value="ECO:0007669"/>
    <property type="project" value="InterPro"/>
</dbReference>
<comment type="caution">
    <text evidence="2">The sequence shown here is derived from an EMBL/GenBank/DDBJ whole genome shotgun (WGS) entry which is preliminary data.</text>
</comment>
<dbReference type="SUPFAM" id="SSF50630">
    <property type="entry name" value="Acid proteases"/>
    <property type="match status" value="1"/>
</dbReference>
<organism evidence="2 3">
    <name type="scientific">Mycteria americana</name>
    <name type="common">Wood stork</name>
    <dbReference type="NCBI Taxonomy" id="33587"/>
    <lineage>
        <taxon>Eukaryota</taxon>
        <taxon>Metazoa</taxon>
        <taxon>Chordata</taxon>
        <taxon>Craniata</taxon>
        <taxon>Vertebrata</taxon>
        <taxon>Euteleostomi</taxon>
        <taxon>Archelosauria</taxon>
        <taxon>Archosauria</taxon>
        <taxon>Dinosauria</taxon>
        <taxon>Saurischia</taxon>
        <taxon>Theropoda</taxon>
        <taxon>Coelurosauria</taxon>
        <taxon>Aves</taxon>
        <taxon>Neognathae</taxon>
        <taxon>Neoaves</taxon>
        <taxon>Aequornithes</taxon>
        <taxon>Ciconiiformes</taxon>
        <taxon>Ciconiidae</taxon>
        <taxon>Mycteria</taxon>
    </lineage>
</organism>
<dbReference type="InterPro" id="IPR001969">
    <property type="entry name" value="Aspartic_peptidase_AS"/>
</dbReference>
<feature type="region of interest" description="Disordered" evidence="1">
    <location>
        <begin position="232"/>
        <end position="254"/>
    </location>
</feature>
<accession>A0AAN7NND3</accession>
<keyword evidence="3" id="KW-1185">Reference proteome</keyword>
<proteinExistence type="predicted"/>
<evidence type="ECO:0000256" key="1">
    <source>
        <dbReference type="SAM" id="MobiDB-lite"/>
    </source>
</evidence>
<dbReference type="GO" id="GO:0006508">
    <property type="term" value="P:proteolysis"/>
    <property type="evidence" value="ECO:0007669"/>
    <property type="project" value="InterPro"/>
</dbReference>
<evidence type="ECO:0000313" key="2">
    <source>
        <dbReference type="EMBL" id="KAK4818890.1"/>
    </source>
</evidence>
<dbReference type="Gene3D" id="3.10.10.10">
    <property type="entry name" value="HIV Type 1 Reverse Transcriptase, subunit A, domain 1"/>
    <property type="match status" value="1"/>
</dbReference>
<protein>
    <recommendedName>
        <fullName evidence="4">Peptidase A2 domain-containing protein</fullName>
    </recommendedName>
</protein>
<gene>
    <name evidence="2" type="ORF">QYF61_021407</name>
</gene>
<dbReference type="Gene3D" id="2.40.70.10">
    <property type="entry name" value="Acid Proteases"/>
    <property type="match status" value="1"/>
</dbReference>